<dbReference type="EMBL" id="JBHTOP010000006">
    <property type="protein sequence ID" value="MFD1671319.1"/>
    <property type="molecule type" value="Genomic_DNA"/>
</dbReference>
<evidence type="ECO:0000313" key="3">
    <source>
        <dbReference type="Proteomes" id="UP001597267"/>
    </source>
</evidence>
<dbReference type="Pfam" id="PF00148">
    <property type="entry name" value="Oxidored_nitro"/>
    <property type="match status" value="1"/>
</dbReference>
<evidence type="ECO:0000259" key="1">
    <source>
        <dbReference type="Pfam" id="PF00148"/>
    </source>
</evidence>
<reference evidence="3" key="1">
    <citation type="journal article" date="2019" name="Int. J. Syst. Evol. Microbiol.">
        <title>The Global Catalogue of Microorganisms (GCM) 10K type strain sequencing project: providing services to taxonomists for standard genome sequencing and annotation.</title>
        <authorList>
            <consortium name="The Broad Institute Genomics Platform"/>
            <consortium name="The Broad Institute Genome Sequencing Center for Infectious Disease"/>
            <person name="Wu L."/>
            <person name="Ma J."/>
        </authorList>
    </citation>
    <scope>NUCLEOTIDE SEQUENCE [LARGE SCALE GENOMIC DNA]</scope>
    <source>
        <strain evidence="3">CCM 8896</strain>
    </source>
</reference>
<accession>A0ABW4J6M9</accession>
<dbReference type="SUPFAM" id="SSF53807">
    <property type="entry name" value="Helical backbone' metal receptor"/>
    <property type="match status" value="1"/>
</dbReference>
<dbReference type="PANTHER" id="PTHR42846:SF1">
    <property type="entry name" value="NI-SIROHYDROCHLORIN A,C-DIAMIDE REDUCTIVE CYCLASE COMPLEX, COMPONENT CFBD"/>
    <property type="match status" value="1"/>
</dbReference>
<dbReference type="PANTHER" id="PTHR42846">
    <property type="entry name" value="NI-SIROHYDROCHLORIN A,C-DIAMIDE REDUCTIVE CYCLASE COMPLEX, COMPONENT CFBD"/>
    <property type="match status" value="1"/>
</dbReference>
<dbReference type="RefSeq" id="WP_125713438.1">
    <property type="nucleotide sequence ID" value="NZ_JBHTOP010000006.1"/>
</dbReference>
<comment type="caution">
    <text evidence="2">The sequence shown here is derived from an EMBL/GenBank/DDBJ whole genome shotgun (WGS) entry which is preliminary data.</text>
</comment>
<evidence type="ECO:0000313" key="2">
    <source>
        <dbReference type="EMBL" id="MFD1671319.1"/>
    </source>
</evidence>
<feature type="domain" description="Nitrogenase/oxidoreductase component 1" evidence="1">
    <location>
        <begin position="28"/>
        <end position="256"/>
    </location>
</feature>
<dbReference type="InterPro" id="IPR000510">
    <property type="entry name" value="Nase/OxRdtase_comp1"/>
</dbReference>
<proteinExistence type="predicted"/>
<dbReference type="Gene3D" id="3.40.50.1980">
    <property type="entry name" value="Nitrogenase molybdenum iron protein domain"/>
    <property type="match status" value="2"/>
</dbReference>
<dbReference type="InterPro" id="IPR052673">
    <property type="entry name" value="Ni-siroh_cyclase_CfbD"/>
</dbReference>
<dbReference type="Proteomes" id="UP001597267">
    <property type="component" value="Unassembled WGS sequence"/>
</dbReference>
<protein>
    <submittedName>
        <fullName evidence="2">Nitrogenase component 1</fullName>
    </submittedName>
</protein>
<sequence length="381" mass="40513">MKQTAQIIPSYTGDTSGVCSALYELGGLIVMHDAAGCNATYSAFDEPRWYTQESLVFVSGLTEMEAVLGDDQRLIEDTVAAAQKFQPAFIALVGSPIPTVTAVDFPAIAREIEQLTKIPTMGFNATGMASYVSGAGMAFEGLAKKFVLPQVPKTQAVTVNILGVTPLDFSINGADQALKAVLQAQGLTVQSSWAMGETLSNIKQAAGAKVNLVVSATGLAAAKVLAQKFEIPYVVGLPYGPAMAQQLAAMLIQTSQDHQNRIFCQAVPASDTVIIGESVAALSLAKALAATTDFKATVLCPVDTFPELLTAGCIKARDEAELKPYLQQATTIIADPLYQPICPPKARFIPLPQEAFSGRIYRQAIPELVKGFTTFRRNFGL</sequence>
<keyword evidence="3" id="KW-1185">Reference proteome</keyword>
<name>A0ABW4J6M9_9LACO</name>
<gene>
    <name evidence="2" type="ORF">ACFQ5M_04345</name>
</gene>
<organism evidence="2 3">
    <name type="scientific">Agrilactobacillus yilanensis</name>
    <dbReference type="NCBI Taxonomy" id="2485997"/>
    <lineage>
        <taxon>Bacteria</taxon>
        <taxon>Bacillati</taxon>
        <taxon>Bacillota</taxon>
        <taxon>Bacilli</taxon>
        <taxon>Lactobacillales</taxon>
        <taxon>Lactobacillaceae</taxon>
        <taxon>Agrilactobacillus</taxon>
    </lineage>
</organism>